<evidence type="ECO:0000256" key="4">
    <source>
        <dbReference type="ARBA" id="ARBA00022432"/>
    </source>
</evidence>
<proteinExistence type="inferred from homology"/>
<dbReference type="GO" id="GO:0004347">
    <property type="term" value="F:glucose-6-phosphate isomerase activity"/>
    <property type="evidence" value="ECO:0007669"/>
    <property type="project" value="UniProtKB-EC"/>
</dbReference>
<sequence length="187" mass="21567">MLLKSTRTLSEMSPVLLDKNVSGSSPVYWVFSNVSKKWENMTVISPRSFGEEFPKTFGHYHTSSNSIERYKLLCGQGILLMQKRKFVDDDWSPENIERICFVELMPGDEIEISVEWGHSWSNIGTEPLITLDDWKDGHPPQDYSQIEKLGGMGYFLVNRNENATFIPNKNYKNLPTPEWLSASEFHN</sequence>
<dbReference type="GO" id="GO:0006096">
    <property type="term" value="P:glycolytic process"/>
    <property type="evidence" value="ECO:0007669"/>
    <property type="project" value="UniProtKB-UniPathway"/>
</dbReference>
<accession>A0A7X9E6R3</accession>
<comment type="caution">
    <text evidence="8">The sequence shown here is derived from an EMBL/GenBank/DDBJ whole genome shotgun (WGS) entry which is preliminary data.</text>
</comment>
<keyword evidence="4" id="KW-0312">Gluconeogenesis</keyword>
<dbReference type="InterPro" id="IPR014710">
    <property type="entry name" value="RmlC-like_jellyroll"/>
</dbReference>
<dbReference type="AlphaFoldDB" id="A0A7X9E6R3"/>
<evidence type="ECO:0000256" key="1">
    <source>
        <dbReference type="ARBA" id="ARBA00004926"/>
    </source>
</evidence>
<dbReference type="GO" id="GO:0005737">
    <property type="term" value="C:cytoplasm"/>
    <property type="evidence" value="ECO:0007669"/>
    <property type="project" value="InterPro"/>
</dbReference>
<dbReference type="EC" id="5.3.1.9" evidence="3"/>
<gene>
    <name evidence="8" type="ORF">GYA37_00625</name>
</gene>
<evidence type="ECO:0000259" key="7">
    <source>
        <dbReference type="Pfam" id="PF06560"/>
    </source>
</evidence>
<reference evidence="8 9" key="1">
    <citation type="journal article" date="2020" name="Biotechnol. Biofuels">
        <title>New insights from the biogas microbiome by comprehensive genome-resolved metagenomics of nearly 1600 species originating from multiple anaerobic digesters.</title>
        <authorList>
            <person name="Campanaro S."/>
            <person name="Treu L."/>
            <person name="Rodriguez-R L.M."/>
            <person name="Kovalovszki A."/>
            <person name="Ziels R.M."/>
            <person name="Maus I."/>
            <person name="Zhu X."/>
            <person name="Kougias P.G."/>
            <person name="Basile A."/>
            <person name="Luo G."/>
            <person name="Schluter A."/>
            <person name="Konstantinidis K.T."/>
            <person name="Angelidaki I."/>
        </authorList>
    </citation>
    <scope>NUCLEOTIDE SEQUENCE [LARGE SCALE GENOMIC DNA]</scope>
    <source>
        <strain evidence="8">AS27yjCOA_202</strain>
    </source>
</reference>
<name>A0A7X9E6R3_UNCKA</name>
<dbReference type="InterPro" id="IPR010551">
    <property type="entry name" value="G6P_isomerase_prok"/>
</dbReference>
<comment type="similarity">
    <text evidence="2">Belongs to the archaeal-type GPI family.</text>
</comment>
<dbReference type="InterPro" id="IPR011051">
    <property type="entry name" value="RmlC_Cupin_sf"/>
</dbReference>
<protein>
    <recommendedName>
        <fullName evidence="3">glucose-6-phosphate isomerase</fullName>
        <ecNumber evidence="3">5.3.1.9</ecNumber>
    </recommendedName>
</protein>
<evidence type="ECO:0000256" key="3">
    <source>
        <dbReference type="ARBA" id="ARBA00011952"/>
    </source>
</evidence>
<dbReference type="GO" id="GO:0006094">
    <property type="term" value="P:gluconeogenesis"/>
    <property type="evidence" value="ECO:0007669"/>
    <property type="project" value="UniProtKB-KW"/>
</dbReference>
<evidence type="ECO:0000256" key="6">
    <source>
        <dbReference type="ARBA" id="ARBA00029321"/>
    </source>
</evidence>
<dbReference type="Gene3D" id="2.60.120.10">
    <property type="entry name" value="Jelly Rolls"/>
    <property type="match status" value="1"/>
</dbReference>
<organism evidence="8 9">
    <name type="scientific">candidate division WWE3 bacterium</name>
    <dbReference type="NCBI Taxonomy" id="2053526"/>
    <lineage>
        <taxon>Bacteria</taxon>
        <taxon>Katanobacteria</taxon>
    </lineage>
</organism>
<dbReference type="Proteomes" id="UP000590542">
    <property type="component" value="Unassembled WGS sequence"/>
</dbReference>
<comment type="pathway">
    <text evidence="1">Carbohydrate degradation; glycolysis; D-glyceraldehyde 3-phosphate and glycerone phosphate from D-glucose: step 2/4.</text>
</comment>
<feature type="domain" description="Glucose-6-phosphate isomerase prokaryote" evidence="7">
    <location>
        <begin position="40"/>
        <end position="163"/>
    </location>
</feature>
<evidence type="ECO:0000256" key="2">
    <source>
        <dbReference type="ARBA" id="ARBA00006542"/>
    </source>
</evidence>
<evidence type="ECO:0000313" key="9">
    <source>
        <dbReference type="Proteomes" id="UP000590542"/>
    </source>
</evidence>
<comment type="catalytic activity">
    <reaction evidence="6">
        <text>alpha-D-glucose 6-phosphate = beta-D-fructose 6-phosphate</text>
        <dbReference type="Rhea" id="RHEA:11816"/>
        <dbReference type="ChEBI" id="CHEBI:57634"/>
        <dbReference type="ChEBI" id="CHEBI:58225"/>
        <dbReference type="EC" id="5.3.1.9"/>
    </reaction>
</comment>
<keyword evidence="5" id="KW-0324">Glycolysis</keyword>
<dbReference type="Pfam" id="PF06560">
    <property type="entry name" value="GPI"/>
    <property type="match status" value="1"/>
</dbReference>
<evidence type="ECO:0000313" key="8">
    <source>
        <dbReference type="EMBL" id="NMB91333.1"/>
    </source>
</evidence>
<dbReference type="EMBL" id="JAAZNV010000006">
    <property type="protein sequence ID" value="NMB91333.1"/>
    <property type="molecule type" value="Genomic_DNA"/>
</dbReference>
<dbReference type="SUPFAM" id="SSF51182">
    <property type="entry name" value="RmlC-like cupins"/>
    <property type="match status" value="1"/>
</dbReference>
<dbReference type="CDD" id="cd02218">
    <property type="entry name" value="cupin_PGI"/>
    <property type="match status" value="1"/>
</dbReference>
<evidence type="ECO:0000256" key="5">
    <source>
        <dbReference type="ARBA" id="ARBA00023152"/>
    </source>
</evidence>
<dbReference type="UniPathway" id="UPA00109">
    <property type="reaction ID" value="UER00181"/>
</dbReference>